<dbReference type="EMBL" id="MHKQ01000005">
    <property type="protein sequence ID" value="OGY94642.1"/>
    <property type="molecule type" value="Genomic_DNA"/>
</dbReference>
<dbReference type="GO" id="GO:0008198">
    <property type="term" value="F:ferrous iron binding"/>
    <property type="evidence" value="ECO:0007669"/>
    <property type="project" value="InterPro"/>
</dbReference>
<evidence type="ECO:0000313" key="3">
    <source>
        <dbReference type="Proteomes" id="UP000177626"/>
    </source>
</evidence>
<comment type="caution">
    <text evidence="2">The sequence shown here is derived from an EMBL/GenBank/DDBJ whole genome shotgun (WGS) entry which is preliminary data.</text>
</comment>
<dbReference type="Gene3D" id="3.40.830.10">
    <property type="entry name" value="LigB-like"/>
    <property type="match status" value="1"/>
</dbReference>
<dbReference type="AlphaFoldDB" id="A0A1G2BZR2"/>
<dbReference type="Proteomes" id="UP000177626">
    <property type="component" value="Unassembled WGS sequence"/>
</dbReference>
<reference evidence="2 3" key="1">
    <citation type="journal article" date="2016" name="Nat. Commun.">
        <title>Thousands of microbial genomes shed light on interconnected biogeochemical processes in an aquifer system.</title>
        <authorList>
            <person name="Anantharaman K."/>
            <person name="Brown C.T."/>
            <person name="Hug L.A."/>
            <person name="Sharon I."/>
            <person name="Castelle C.J."/>
            <person name="Probst A.J."/>
            <person name="Thomas B.C."/>
            <person name="Singh A."/>
            <person name="Wilkins M.J."/>
            <person name="Karaoz U."/>
            <person name="Brodie E.L."/>
            <person name="Williams K.H."/>
            <person name="Hubbard S.S."/>
            <person name="Banfield J.F."/>
        </authorList>
    </citation>
    <scope>NUCLEOTIDE SEQUENCE [LARGE SCALE GENOMIC DNA]</scope>
</reference>
<accession>A0A1G2BZR2</accession>
<name>A0A1G2BZR2_9BACT</name>
<dbReference type="GO" id="GO:0016702">
    <property type="term" value="F:oxidoreductase activity, acting on single donors with incorporation of molecular oxygen, incorporation of two atoms of oxygen"/>
    <property type="evidence" value="ECO:0007669"/>
    <property type="project" value="UniProtKB-ARBA"/>
</dbReference>
<dbReference type="InterPro" id="IPR004183">
    <property type="entry name" value="Xdiol_dOase_suB"/>
</dbReference>
<evidence type="ECO:0000313" key="2">
    <source>
        <dbReference type="EMBL" id="OGY94642.1"/>
    </source>
</evidence>
<dbReference type="NCBIfam" id="TIGR04336">
    <property type="entry name" value="AmmeMemoSam_B"/>
    <property type="match status" value="1"/>
</dbReference>
<organism evidence="2 3">
    <name type="scientific">Candidatus Komeilibacteria bacterium RIFOXYC1_FULL_37_11</name>
    <dbReference type="NCBI Taxonomy" id="1798555"/>
    <lineage>
        <taxon>Bacteria</taxon>
        <taxon>Candidatus Komeiliibacteriota</taxon>
    </lineage>
</organism>
<dbReference type="Pfam" id="PF02900">
    <property type="entry name" value="LigB"/>
    <property type="match status" value="1"/>
</dbReference>
<sequence>MITFACFVPHSPILIPEVGKENLDKLKDTVKAYKNLEEDLYSAKPDIIIIISPHANSQAGQFFTINQSPYFNLNFKKFGDLVTKVQLVNEIGFGYKIKESCEDFFPIILTADQELDYGSGVPLFYLTEHLRQTKIVSIGYADLSYSDHVKFGQLIRKQINLSGQRVAIIASGDLSHKLHKDSPAGYSDRAQEFDQTIMKLIQEKDIDKILDLDQELIKESGACGLRSLLILLGIIKELNYQPVQLSYQSPFGIGYLVENFEVK</sequence>
<dbReference type="SUPFAM" id="SSF53213">
    <property type="entry name" value="LigB-like"/>
    <property type="match status" value="1"/>
</dbReference>
<proteinExistence type="predicted"/>
<evidence type="ECO:0000259" key="1">
    <source>
        <dbReference type="Pfam" id="PF02900"/>
    </source>
</evidence>
<gene>
    <name evidence="2" type="ORF">A2406_02335</name>
</gene>
<feature type="domain" description="Extradiol ring-cleavage dioxygenase class III enzyme subunit B" evidence="1">
    <location>
        <begin position="5"/>
        <end position="257"/>
    </location>
</feature>
<dbReference type="CDD" id="cd07951">
    <property type="entry name" value="ED_3B_N_AMMECR1"/>
    <property type="match status" value="1"/>
</dbReference>
<protein>
    <submittedName>
        <fullName evidence="2">AmmeMemoRadiSam system protein B</fullName>
    </submittedName>
</protein>